<dbReference type="SMART" id="SM00382">
    <property type="entry name" value="AAA"/>
    <property type="match status" value="1"/>
</dbReference>
<proteinExistence type="inferred from homology"/>
<dbReference type="SUPFAM" id="SSF54211">
    <property type="entry name" value="Ribosomal protein S5 domain 2-like"/>
    <property type="match status" value="1"/>
</dbReference>
<dbReference type="Gene3D" id="3.30.230.10">
    <property type="match status" value="1"/>
</dbReference>
<dbReference type="eggNOG" id="COG0606">
    <property type="taxonomic scope" value="Bacteria"/>
</dbReference>
<dbReference type="InterPro" id="IPR045006">
    <property type="entry name" value="CHLI-like"/>
</dbReference>
<dbReference type="AlphaFoldDB" id="O66642"/>
<protein>
    <recommendedName>
        <fullName evidence="2">AAA+ ATPase domain-containing protein</fullName>
    </recommendedName>
</protein>
<dbReference type="InterPro" id="IPR025158">
    <property type="entry name" value="Mg_chelat-rel_C"/>
</dbReference>
<dbReference type="InterPro" id="IPR020568">
    <property type="entry name" value="Ribosomal_Su5_D2-typ_SF"/>
</dbReference>
<dbReference type="PANTHER" id="PTHR32039:SF7">
    <property type="entry name" value="COMPETENCE PROTEIN COMM"/>
    <property type="match status" value="1"/>
</dbReference>
<accession>O66642</accession>
<dbReference type="PATRIC" id="fig|224324.8.peg.240"/>
<dbReference type="InterPro" id="IPR027417">
    <property type="entry name" value="P-loop_NTPase"/>
</dbReference>
<evidence type="ECO:0000313" key="3">
    <source>
        <dbReference type="EMBL" id="AAC06607.1"/>
    </source>
</evidence>
<comment type="similarity">
    <text evidence="1">Belongs to the Mg-chelatase subunits D/I family. ComM subfamily.</text>
</comment>
<feature type="domain" description="AAA+ ATPase" evidence="2">
    <location>
        <begin position="207"/>
        <end position="388"/>
    </location>
</feature>
<dbReference type="SUPFAM" id="SSF52540">
    <property type="entry name" value="P-loop containing nucleoside triphosphate hydrolases"/>
    <property type="match status" value="1"/>
</dbReference>
<dbReference type="EnsemblBacteria" id="AAC06607">
    <property type="protein sequence ID" value="AAC06607"/>
    <property type="gene ID" value="aq_291"/>
</dbReference>
<dbReference type="FunCoup" id="O66642">
    <property type="interactions" value="273"/>
</dbReference>
<dbReference type="Proteomes" id="UP000000798">
    <property type="component" value="Chromosome"/>
</dbReference>
<dbReference type="OrthoDB" id="9813147at2"/>
<dbReference type="InterPro" id="IPR003593">
    <property type="entry name" value="AAA+_ATPase"/>
</dbReference>
<dbReference type="InterPro" id="IPR014721">
    <property type="entry name" value="Ribsml_uS5_D2-typ_fold_subgr"/>
</dbReference>
<dbReference type="Pfam" id="PF01078">
    <property type="entry name" value="Mg_chelatase"/>
    <property type="match status" value="1"/>
</dbReference>
<dbReference type="Gene3D" id="3.40.50.300">
    <property type="entry name" value="P-loop containing nucleotide triphosphate hydrolases"/>
    <property type="match status" value="1"/>
</dbReference>
<dbReference type="NCBIfam" id="TIGR00368">
    <property type="entry name" value="YifB family Mg chelatase-like AAA ATPase"/>
    <property type="match status" value="1"/>
</dbReference>
<dbReference type="EMBL" id="AE000657">
    <property type="protein sequence ID" value="AAC06607.1"/>
    <property type="molecule type" value="Genomic_DNA"/>
</dbReference>
<gene>
    <name evidence="3" type="ordered locus">aq_291</name>
</gene>
<sequence>MFSKVLSGGLWGVEAFPVEVQVDISQGLPSFNVVGLPDSSVKEARERVRSAVKNSGFSFPLKRITVNLSPSDRKKQGTFYDLPIALGILQSSGEIPEHDFVVLGELSLDGSLNKLSGLLAVLISLKEKGFKKFIIPKQNAGEASLIKGVEVYTFENLKEVVEFLRGNLKREPISHRKHQVIEIFEGDLKDVKGQELAKRALEICAAGFHHLLFVGSAGAGKSMLATRIKSIAPPMEEEEILEVSKIYSVAGMLEESLITERPFQAPHHTSSEVSLIGGGNPPKPGLISLAHRGYLFLDEMAEFPRRFIESLRQPMENGKVQVSRAGSNVVFPAEFTLLGAMNPCPCGNYKNPFKVCTCSEREIKNYNKKISEPIKDRIDLKVWVYPLKEEELVNLPEGESSEKVRERVIRAFRIQKERGKFNSRLSNEEVKKYCLDMLSREAKELLKEAVKNLNLSARSYFKLLKVARTIADLEESERIEDYHISECLQFRD</sequence>
<name>O66642_AQUAE</name>
<evidence type="ECO:0000313" key="4">
    <source>
        <dbReference type="Proteomes" id="UP000000798"/>
    </source>
</evidence>
<reference evidence="3 4" key="1">
    <citation type="journal article" date="1998" name="Nature">
        <title>The complete genome of the hyperthermophilic bacterium Aquifex aeolicus.</title>
        <authorList>
            <person name="Deckert G."/>
            <person name="Warren P.V."/>
            <person name="Gaasterland T."/>
            <person name="Young W.G."/>
            <person name="Lenox A.L."/>
            <person name="Graham D.E."/>
            <person name="Overbeek R."/>
            <person name="Snead M.A."/>
            <person name="Keller M."/>
            <person name="Aujay M."/>
            <person name="Huber R."/>
            <person name="Feldman R.A."/>
            <person name="Short J.M."/>
            <person name="Olson G.J."/>
            <person name="Swanson R.V."/>
        </authorList>
    </citation>
    <scope>NUCLEOTIDE SEQUENCE [LARGE SCALE GENOMIC DNA]</scope>
    <source>
        <strain evidence="3 4">VF5</strain>
    </source>
</reference>
<organism evidence="3 4">
    <name type="scientific">Aquifex aeolicus (strain VF5)</name>
    <dbReference type="NCBI Taxonomy" id="224324"/>
    <lineage>
        <taxon>Bacteria</taxon>
        <taxon>Pseudomonadati</taxon>
        <taxon>Aquificota</taxon>
        <taxon>Aquificia</taxon>
        <taxon>Aquificales</taxon>
        <taxon>Aquificaceae</taxon>
        <taxon>Aquifex</taxon>
    </lineage>
</organism>
<dbReference type="PIR" id="F70326">
    <property type="entry name" value="F70326"/>
</dbReference>
<evidence type="ECO:0000256" key="1">
    <source>
        <dbReference type="ARBA" id="ARBA00006354"/>
    </source>
</evidence>
<dbReference type="InterPro" id="IPR000523">
    <property type="entry name" value="Mg_chelatse_chII-like_cat_dom"/>
</dbReference>
<dbReference type="STRING" id="224324.aq_291"/>
<dbReference type="InterPro" id="IPR004482">
    <property type="entry name" value="Mg_chelat-rel"/>
</dbReference>
<dbReference type="GO" id="GO:0005524">
    <property type="term" value="F:ATP binding"/>
    <property type="evidence" value="ECO:0007669"/>
    <property type="project" value="InterPro"/>
</dbReference>
<dbReference type="PANTHER" id="PTHR32039">
    <property type="entry name" value="MAGNESIUM-CHELATASE SUBUNIT CHLI"/>
    <property type="match status" value="1"/>
</dbReference>
<dbReference type="InParanoid" id="O66642"/>
<keyword evidence="4" id="KW-1185">Reference proteome</keyword>
<dbReference type="RefSeq" id="WP_010880140.1">
    <property type="nucleotide sequence ID" value="NC_000918.1"/>
</dbReference>
<evidence type="ECO:0000259" key="2">
    <source>
        <dbReference type="SMART" id="SM00382"/>
    </source>
</evidence>
<dbReference type="Pfam" id="PF13541">
    <property type="entry name" value="ChlI"/>
    <property type="match status" value="1"/>
</dbReference>
<dbReference type="Pfam" id="PF13335">
    <property type="entry name" value="Mg_chelatase_C"/>
    <property type="match status" value="1"/>
</dbReference>
<dbReference type="KEGG" id="aae:aq_291"/>
<dbReference type="HOGENOM" id="CLU_026145_1_1_0"/>